<dbReference type="GO" id="GO:0004109">
    <property type="term" value="F:coproporphyrinogen oxidase activity"/>
    <property type="evidence" value="ECO:0007669"/>
    <property type="project" value="InterPro"/>
</dbReference>
<comment type="catalytic activity">
    <reaction evidence="13 14">
        <text>coproporphyrinogen III + 2 S-adenosyl-L-methionine = protoporphyrinogen IX + 2 5'-deoxyadenosine + 2 L-methionine + 2 CO2</text>
        <dbReference type="Rhea" id="RHEA:15425"/>
        <dbReference type="ChEBI" id="CHEBI:16526"/>
        <dbReference type="ChEBI" id="CHEBI:17319"/>
        <dbReference type="ChEBI" id="CHEBI:57307"/>
        <dbReference type="ChEBI" id="CHEBI:57309"/>
        <dbReference type="ChEBI" id="CHEBI:57844"/>
        <dbReference type="ChEBI" id="CHEBI:59789"/>
        <dbReference type="EC" id="1.3.98.3"/>
    </reaction>
</comment>
<accession>A0A095SMD3</accession>
<keyword evidence="9 14" id="KW-0560">Oxidoreductase</keyword>
<evidence type="ECO:0000313" key="19">
    <source>
        <dbReference type="Proteomes" id="UP000029444"/>
    </source>
</evidence>
<feature type="binding site" evidence="15">
    <location>
        <position position="54"/>
    </location>
    <ligand>
        <name>S-adenosyl-L-methionine</name>
        <dbReference type="ChEBI" id="CHEBI:59789"/>
        <label>1</label>
    </ligand>
</feature>
<name>A0A095SMD3_9GAMM</name>
<feature type="binding site" evidence="16">
    <location>
        <position position="67"/>
    </location>
    <ligand>
        <name>[4Fe-4S] cluster</name>
        <dbReference type="ChEBI" id="CHEBI:49883"/>
        <note>4Fe-4S-S-AdoMet</note>
    </ligand>
</feature>
<feature type="binding site" evidence="15">
    <location>
        <position position="244"/>
    </location>
    <ligand>
        <name>S-adenosyl-L-methionine</name>
        <dbReference type="ChEBI" id="CHEBI:59789"/>
        <label>2</label>
    </ligand>
</feature>
<evidence type="ECO:0000256" key="2">
    <source>
        <dbReference type="ARBA" id="ARBA00004785"/>
    </source>
</evidence>
<keyword evidence="19" id="KW-1185">Reference proteome</keyword>
<organism evidence="18 19">
    <name type="scientific">Alcanivorax nanhaiticus</name>
    <dbReference type="NCBI Taxonomy" id="1177154"/>
    <lineage>
        <taxon>Bacteria</taxon>
        <taxon>Pseudomonadati</taxon>
        <taxon>Pseudomonadota</taxon>
        <taxon>Gammaproteobacteria</taxon>
        <taxon>Oceanospirillales</taxon>
        <taxon>Alcanivoracaceae</taxon>
        <taxon>Alcanivorax</taxon>
    </lineage>
</organism>
<dbReference type="AlphaFoldDB" id="A0A095SMD3"/>
<evidence type="ECO:0000256" key="4">
    <source>
        <dbReference type="ARBA" id="ARBA00011245"/>
    </source>
</evidence>
<dbReference type="GO" id="GO:0046872">
    <property type="term" value="F:metal ion binding"/>
    <property type="evidence" value="ECO:0007669"/>
    <property type="project" value="UniProtKB-KW"/>
</dbReference>
<evidence type="ECO:0000256" key="14">
    <source>
        <dbReference type="PIRNR" id="PIRNR000167"/>
    </source>
</evidence>
<evidence type="ECO:0000256" key="9">
    <source>
        <dbReference type="ARBA" id="ARBA00023002"/>
    </source>
</evidence>
<dbReference type="Proteomes" id="UP000029444">
    <property type="component" value="Unassembled WGS sequence"/>
</dbReference>
<dbReference type="SUPFAM" id="SSF102114">
    <property type="entry name" value="Radical SAM enzymes"/>
    <property type="match status" value="1"/>
</dbReference>
<keyword evidence="7 14" id="KW-0949">S-adenosyl-L-methionine</keyword>
<dbReference type="Gene3D" id="1.10.10.920">
    <property type="match status" value="1"/>
</dbReference>
<keyword evidence="6 14" id="KW-0963">Cytoplasm</keyword>
<keyword evidence="10 14" id="KW-0408">Iron</keyword>
<feature type="binding site" evidence="15">
    <location>
        <position position="146"/>
    </location>
    <ligand>
        <name>S-adenosyl-L-methionine</name>
        <dbReference type="ChEBI" id="CHEBI:59789"/>
        <label>1</label>
    </ligand>
</feature>
<feature type="binding site" evidence="15">
    <location>
        <position position="185"/>
    </location>
    <ligand>
        <name>S-adenosyl-L-methionine</name>
        <dbReference type="ChEBI" id="CHEBI:59789"/>
        <label>2</label>
    </ligand>
</feature>
<dbReference type="SFLD" id="SFLDG01065">
    <property type="entry name" value="anaerobic_coproporphyrinogen-I"/>
    <property type="match status" value="1"/>
</dbReference>
<evidence type="ECO:0000256" key="16">
    <source>
        <dbReference type="PIRSR" id="PIRSR000167-2"/>
    </source>
</evidence>
<keyword evidence="12 14" id="KW-0627">Porphyrin biosynthesis</keyword>
<comment type="caution">
    <text evidence="18">The sequence shown here is derived from an EMBL/GenBank/DDBJ whole genome shotgun (WGS) entry which is preliminary data.</text>
</comment>
<evidence type="ECO:0000256" key="15">
    <source>
        <dbReference type="PIRSR" id="PIRSR000167-1"/>
    </source>
</evidence>
<dbReference type="UniPathway" id="UPA00251">
    <property type="reaction ID" value="UER00323"/>
</dbReference>
<dbReference type="PATRIC" id="fig|1177154.3.peg.1067"/>
<dbReference type="CDD" id="cd01335">
    <property type="entry name" value="Radical_SAM"/>
    <property type="match status" value="1"/>
</dbReference>
<dbReference type="EC" id="1.3.98.3" evidence="14"/>
<dbReference type="InterPro" id="IPR058240">
    <property type="entry name" value="rSAM_sf"/>
</dbReference>
<evidence type="ECO:0000256" key="3">
    <source>
        <dbReference type="ARBA" id="ARBA00005493"/>
    </source>
</evidence>
<comment type="subunit">
    <text evidence="4">Monomer.</text>
</comment>
<dbReference type="GO" id="GO:0005737">
    <property type="term" value="C:cytoplasm"/>
    <property type="evidence" value="ECO:0007669"/>
    <property type="project" value="UniProtKB-SubCell"/>
</dbReference>
<dbReference type="InterPro" id="IPR006638">
    <property type="entry name" value="Elp3/MiaA/NifB-like_rSAM"/>
</dbReference>
<dbReference type="PIRSF" id="PIRSF000167">
    <property type="entry name" value="HemN"/>
    <property type="match status" value="1"/>
</dbReference>
<feature type="binding site" evidence="15">
    <location>
        <begin position="66"/>
        <end position="68"/>
    </location>
    <ligand>
        <name>S-adenosyl-L-methionine</name>
        <dbReference type="ChEBI" id="CHEBI:59789"/>
        <label>2</label>
    </ligand>
</feature>
<dbReference type="PROSITE" id="PS51918">
    <property type="entry name" value="RADICAL_SAM"/>
    <property type="match status" value="1"/>
</dbReference>
<evidence type="ECO:0000256" key="5">
    <source>
        <dbReference type="ARBA" id="ARBA00022485"/>
    </source>
</evidence>
<reference evidence="18 19" key="1">
    <citation type="submission" date="2012-09" db="EMBL/GenBank/DDBJ databases">
        <title>Genome Sequence of alkane-degrading Bacterium Alcanivorax sp. 19-m-6.</title>
        <authorList>
            <person name="Lai Q."/>
            <person name="Shao Z."/>
        </authorList>
    </citation>
    <scope>NUCLEOTIDE SEQUENCE [LARGE SCALE GENOMIC DNA]</scope>
    <source>
        <strain evidence="18 19">19-m-6</strain>
    </source>
</reference>
<keyword evidence="11 14" id="KW-0411">Iron-sulfur</keyword>
<proteinExistence type="inferred from homology"/>
<dbReference type="eggNOG" id="COG0635">
    <property type="taxonomic scope" value="Bacteria"/>
</dbReference>
<dbReference type="InterPro" id="IPR004558">
    <property type="entry name" value="Coprogen_oxidase_HemN"/>
</dbReference>
<dbReference type="Gene3D" id="3.20.20.70">
    <property type="entry name" value="Aldolase class I"/>
    <property type="match status" value="1"/>
</dbReference>
<evidence type="ECO:0000256" key="10">
    <source>
        <dbReference type="ARBA" id="ARBA00023004"/>
    </source>
</evidence>
<keyword evidence="8 14" id="KW-0479">Metal-binding</keyword>
<comment type="similarity">
    <text evidence="3 14">Belongs to the anaerobic coproporphyrinogen-III oxidase family.</text>
</comment>
<dbReference type="Pfam" id="PF06969">
    <property type="entry name" value="HemN_C"/>
    <property type="match status" value="1"/>
</dbReference>
<evidence type="ECO:0000256" key="1">
    <source>
        <dbReference type="ARBA" id="ARBA00004496"/>
    </source>
</evidence>
<protein>
    <recommendedName>
        <fullName evidence="14">Coproporphyrinogen-III oxidase</fullName>
        <ecNumber evidence="14">1.3.98.3</ecNumber>
    </recommendedName>
</protein>
<dbReference type="OrthoDB" id="9808022at2"/>
<evidence type="ECO:0000256" key="13">
    <source>
        <dbReference type="ARBA" id="ARBA00048321"/>
    </source>
</evidence>
<evidence type="ECO:0000256" key="11">
    <source>
        <dbReference type="ARBA" id="ARBA00023014"/>
    </source>
</evidence>
<comment type="pathway">
    <text evidence="2 14">Porphyrin-containing compound metabolism; protoporphyrin-IX biosynthesis; protoporphyrinogen-IX from coproporphyrinogen-III (AdoMet route): step 1/1.</text>
</comment>
<dbReference type="GO" id="GO:0051539">
    <property type="term" value="F:4 iron, 4 sulfur cluster binding"/>
    <property type="evidence" value="ECO:0007669"/>
    <property type="project" value="UniProtKB-KW"/>
</dbReference>
<evidence type="ECO:0000256" key="8">
    <source>
        <dbReference type="ARBA" id="ARBA00022723"/>
    </source>
</evidence>
<dbReference type="InterPro" id="IPR010723">
    <property type="entry name" value="HemN_C"/>
</dbReference>
<feature type="binding site" evidence="16">
    <location>
        <position position="64"/>
    </location>
    <ligand>
        <name>[4Fe-4S] cluster</name>
        <dbReference type="ChEBI" id="CHEBI:49883"/>
        <note>4Fe-4S-S-AdoMet</note>
    </ligand>
</feature>
<feature type="binding site" evidence="15">
    <location>
        <position position="330"/>
    </location>
    <ligand>
        <name>S-adenosyl-L-methionine</name>
        <dbReference type="ChEBI" id="CHEBI:59789"/>
        <label>1</label>
    </ligand>
</feature>
<feature type="binding site" evidence="15">
    <location>
        <position position="210"/>
    </location>
    <ligand>
        <name>S-adenosyl-L-methionine</name>
        <dbReference type="ChEBI" id="CHEBI:59789"/>
        <label>2</label>
    </ligand>
</feature>
<dbReference type="EMBL" id="ARXV01000003">
    <property type="protein sequence ID" value="KGD65826.1"/>
    <property type="molecule type" value="Genomic_DNA"/>
</dbReference>
<comment type="cofactor">
    <cofactor evidence="14 16">
        <name>[4Fe-4S] cluster</name>
        <dbReference type="ChEBI" id="CHEBI:49883"/>
    </cofactor>
    <text evidence="14 16">Binds 1 [4Fe-4S] cluster. The cluster is coordinated with 3 cysteines and an exchangeable S-adenosyl-L-methionine.</text>
</comment>
<dbReference type="PANTHER" id="PTHR13932">
    <property type="entry name" value="COPROPORPHYRINIGEN III OXIDASE"/>
    <property type="match status" value="1"/>
</dbReference>
<gene>
    <name evidence="18" type="ORF">Y5S_01050</name>
</gene>
<evidence type="ECO:0000313" key="18">
    <source>
        <dbReference type="EMBL" id="KGD65826.1"/>
    </source>
</evidence>
<dbReference type="Pfam" id="PF04055">
    <property type="entry name" value="Radical_SAM"/>
    <property type="match status" value="1"/>
</dbReference>
<evidence type="ECO:0000256" key="12">
    <source>
        <dbReference type="ARBA" id="ARBA00023244"/>
    </source>
</evidence>
<feature type="binding site" evidence="15">
    <location>
        <position position="173"/>
    </location>
    <ligand>
        <name>S-adenosyl-L-methionine</name>
        <dbReference type="ChEBI" id="CHEBI:59789"/>
        <label>2</label>
    </ligand>
</feature>
<dbReference type="SMART" id="SM00729">
    <property type="entry name" value="Elp3"/>
    <property type="match status" value="1"/>
</dbReference>
<dbReference type="GO" id="GO:0051989">
    <property type="term" value="F:coproporphyrinogen dehydrogenase activity"/>
    <property type="evidence" value="ECO:0007669"/>
    <property type="project" value="UniProtKB-EC"/>
</dbReference>
<dbReference type="NCBIfam" id="TIGR00538">
    <property type="entry name" value="hemN"/>
    <property type="match status" value="1"/>
</dbReference>
<dbReference type="InterPro" id="IPR007197">
    <property type="entry name" value="rSAM"/>
</dbReference>
<dbReference type="SFLD" id="SFLDS00029">
    <property type="entry name" value="Radical_SAM"/>
    <property type="match status" value="1"/>
</dbReference>
<dbReference type="STRING" id="1177154.Y5S_01050"/>
<sequence length="457" mass="52505">MVEWNESLIHQYGGPGPRYTSYPTAPNFHGGISHQDLATAVEEGNAARRPLSLYFHIPFCSTVCYYCGCNRIVTANKARAGEYLQHLKHEIRMRAAMVDPRRQVTQIHWGGGTPTYLSDAQMTELVYDMARHFNLREDDRGDYAIEIDPRTVDRSRLGLLRGLGFNRVSLGVQDLDTDVQTAVNRIQSWEMIRDTMRWARDFGFRSINLDLISGLPRQSEASMRRTLEKIIPLKPERISLYNYAHLPDRFKVQRQINSAELPSAEEKVRMYARAGAMLQDAGYRFIGMDHFALESDEMAVAQNNGLLHRNFQGYSLHGDADLLAMGVSAISQIGNLYVQNEKNITQWQSRIENGEIPIEKGYLLTTDDQMRRDLIMRLLCDLNLDIPAFEQRWEIRFADTFAEALQRWHLFADQGLVSLSADHLKITEQGRLVSRALVQPFDRYITQQEAVKYSRIL</sequence>
<dbReference type="InterPro" id="IPR034505">
    <property type="entry name" value="Coproporphyrinogen-III_oxidase"/>
</dbReference>
<dbReference type="InterPro" id="IPR013785">
    <property type="entry name" value="Aldolase_TIM"/>
</dbReference>
<dbReference type="PANTHER" id="PTHR13932:SF6">
    <property type="entry name" value="OXYGEN-INDEPENDENT COPROPORPHYRINOGEN III OXIDASE"/>
    <property type="match status" value="1"/>
</dbReference>
<feature type="domain" description="Radical SAM core" evidence="17">
    <location>
        <begin position="45"/>
        <end position="284"/>
    </location>
</feature>
<dbReference type="GO" id="GO:0006782">
    <property type="term" value="P:protoporphyrinogen IX biosynthetic process"/>
    <property type="evidence" value="ECO:0007669"/>
    <property type="project" value="UniProtKB-UniPathway"/>
</dbReference>
<feature type="binding site" evidence="15">
    <location>
        <position position="111"/>
    </location>
    <ligand>
        <name>S-adenosyl-L-methionine</name>
        <dbReference type="ChEBI" id="CHEBI:59789"/>
        <label>1</label>
    </ligand>
</feature>
<feature type="binding site" evidence="16">
    <location>
        <position position="60"/>
    </location>
    <ligand>
        <name>[4Fe-4S] cluster</name>
        <dbReference type="ChEBI" id="CHEBI:49883"/>
        <note>4Fe-4S-S-AdoMet</note>
    </ligand>
</feature>
<keyword evidence="5 14" id="KW-0004">4Fe-4S</keyword>
<evidence type="ECO:0000259" key="17">
    <source>
        <dbReference type="PROSITE" id="PS51918"/>
    </source>
</evidence>
<feature type="binding site" evidence="15">
    <location>
        <begin position="112"/>
        <end position="113"/>
    </location>
    <ligand>
        <name>S-adenosyl-L-methionine</name>
        <dbReference type="ChEBI" id="CHEBI:59789"/>
        <label>2</label>
    </ligand>
</feature>
<dbReference type="RefSeq" id="WP_052041414.1">
    <property type="nucleotide sequence ID" value="NZ_ARXV01000003.1"/>
</dbReference>
<evidence type="ECO:0000256" key="6">
    <source>
        <dbReference type="ARBA" id="ARBA00022490"/>
    </source>
</evidence>
<comment type="subcellular location">
    <subcellularLocation>
        <location evidence="1 14">Cytoplasm</location>
    </subcellularLocation>
</comment>
<evidence type="ECO:0000256" key="7">
    <source>
        <dbReference type="ARBA" id="ARBA00022691"/>
    </source>
</evidence>